<organism evidence="1 2">
    <name type="scientific">Anas platyrhynchos platyrhynchos</name>
    <name type="common">Northern mallard</name>
    <dbReference type="NCBI Taxonomy" id="8840"/>
    <lineage>
        <taxon>Eukaryota</taxon>
        <taxon>Metazoa</taxon>
        <taxon>Chordata</taxon>
        <taxon>Craniata</taxon>
        <taxon>Vertebrata</taxon>
        <taxon>Euteleostomi</taxon>
        <taxon>Archelosauria</taxon>
        <taxon>Archosauria</taxon>
        <taxon>Dinosauria</taxon>
        <taxon>Saurischia</taxon>
        <taxon>Theropoda</taxon>
        <taxon>Coelurosauria</taxon>
        <taxon>Aves</taxon>
        <taxon>Neognathae</taxon>
        <taxon>Galloanserae</taxon>
        <taxon>Anseriformes</taxon>
        <taxon>Anatidae</taxon>
        <taxon>Anatinae</taxon>
        <taxon>Anas</taxon>
    </lineage>
</organism>
<evidence type="ECO:0000313" key="1">
    <source>
        <dbReference type="Ensembl" id="ENSAPLP00000000743.2"/>
    </source>
</evidence>
<dbReference type="AlphaFoldDB" id="U3I0H3"/>
<dbReference type="Gene3D" id="2.60.40.840">
    <property type="match status" value="1"/>
</dbReference>
<name>U3I0H3_ANAPP</name>
<dbReference type="STRING" id="8840.ENSAPLP00000000743"/>
<reference evidence="1" key="3">
    <citation type="submission" date="2025-09" db="UniProtKB">
        <authorList>
            <consortium name="Ensembl"/>
        </authorList>
    </citation>
    <scope>IDENTIFICATION</scope>
</reference>
<dbReference type="InterPro" id="IPR014753">
    <property type="entry name" value="Arrestin_N"/>
</dbReference>
<evidence type="ECO:0000313" key="2">
    <source>
        <dbReference type="Proteomes" id="UP000016666"/>
    </source>
</evidence>
<proteinExistence type="predicted"/>
<dbReference type="InterPro" id="IPR014756">
    <property type="entry name" value="Ig_E-set"/>
</dbReference>
<dbReference type="Proteomes" id="UP000016666">
    <property type="component" value="Unassembled WGS sequence"/>
</dbReference>
<sequence length="55" mass="6147">PCVCFPRRVFKKTSPNGKLSIYLGKRDFVDHVESVDSVGEWGPRIKGTKGQGQKL</sequence>
<dbReference type="GeneTree" id="ENSGT00960000190186"/>
<reference evidence="1" key="2">
    <citation type="submission" date="2025-08" db="UniProtKB">
        <authorList>
            <consortium name="Ensembl"/>
        </authorList>
    </citation>
    <scope>IDENTIFICATION</scope>
</reference>
<reference evidence="2" key="1">
    <citation type="submission" date="2017-10" db="EMBL/GenBank/DDBJ databases">
        <title>A new Pekin duck reference genome.</title>
        <authorList>
            <person name="Hou Z.-C."/>
            <person name="Zhou Z.-K."/>
            <person name="Zhu F."/>
            <person name="Hou S.-S."/>
        </authorList>
    </citation>
    <scope>NUCLEOTIDE SEQUENCE [LARGE SCALE GENOMIC DNA]</scope>
</reference>
<keyword evidence="2" id="KW-1185">Reference proteome</keyword>
<protein>
    <submittedName>
        <fullName evidence="1">Uncharacterized protein</fullName>
    </submittedName>
</protein>
<dbReference type="GO" id="GO:0007165">
    <property type="term" value="P:signal transduction"/>
    <property type="evidence" value="ECO:0007669"/>
    <property type="project" value="InterPro"/>
</dbReference>
<accession>U3I0H3</accession>
<dbReference type="SUPFAM" id="SSF81296">
    <property type="entry name" value="E set domains"/>
    <property type="match status" value="1"/>
</dbReference>
<dbReference type="Ensembl" id="ENSAPLT00000001314.2">
    <property type="protein sequence ID" value="ENSAPLP00000000743.2"/>
    <property type="gene ID" value="ENSAPLG00000001325.2"/>
</dbReference>
<dbReference type="HOGENOM" id="CLU_3393996_0_0_1"/>